<accession>A0A0R3RYJ0</accession>
<dbReference type="AlphaFoldDB" id="A0A0R3RYJ0"/>
<proteinExistence type="predicted"/>
<evidence type="ECO:0000313" key="2">
    <source>
        <dbReference type="Proteomes" id="UP000050640"/>
    </source>
</evidence>
<protein>
    <submittedName>
        <fullName evidence="3">Uncharacterized protein</fullName>
    </submittedName>
</protein>
<dbReference type="Proteomes" id="UP000050640">
    <property type="component" value="Unplaced"/>
</dbReference>
<sequence>MASRRYSTTVQCGVTTPQPEKQSSMSTSSAAEKLLPNCALPHAKSARKHFFFSTSNIRFWTKNKSREKSSSTADIVNHGDQLRYIKEERNTLRRMIGNDWEIVILEYLSFFLKSRFEEFAFYDFWKG</sequence>
<keyword evidence="2" id="KW-1185">Reference proteome</keyword>
<evidence type="ECO:0000256" key="1">
    <source>
        <dbReference type="SAM" id="MobiDB-lite"/>
    </source>
</evidence>
<evidence type="ECO:0000313" key="3">
    <source>
        <dbReference type="WBParaSite" id="EEL_0000734701-mRNA-1"/>
    </source>
</evidence>
<reference evidence="3" key="1">
    <citation type="submission" date="2017-02" db="UniProtKB">
        <authorList>
            <consortium name="WormBaseParasite"/>
        </authorList>
    </citation>
    <scope>IDENTIFICATION</scope>
</reference>
<dbReference type="WBParaSite" id="EEL_0000734701-mRNA-1">
    <property type="protein sequence ID" value="EEL_0000734701-mRNA-1"/>
    <property type="gene ID" value="EEL_0000734701"/>
</dbReference>
<organism evidence="2 3">
    <name type="scientific">Elaeophora elaphi</name>
    <dbReference type="NCBI Taxonomy" id="1147741"/>
    <lineage>
        <taxon>Eukaryota</taxon>
        <taxon>Metazoa</taxon>
        <taxon>Ecdysozoa</taxon>
        <taxon>Nematoda</taxon>
        <taxon>Chromadorea</taxon>
        <taxon>Rhabditida</taxon>
        <taxon>Spirurina</taxon>
        <taxon>Spiruromorpha</taxon>
        <taxon>Filarioidea</taxon>
        <taxon>Onchocercidae</taxon>
        <taxon>Elaeophora</taxon>
    </lineage>
</organism>
<name>A0A0R3RYJ0_9BILA</name>
<feature type="region of interest" description="Disordered" evidence="1">
    <location>
        <begin position="1"/>
        <end position="30"/>
    </location>
</feature>